<organism evidence="2 3">
    <name type="scientific">Clunio marinus</name>
    <dbReference type="NCBI Taxonomy" id="568069"/>
    <lineage>
        <taxon>Eukaryota</taxon>
        <taxon>Metazoa</taxon>
        <taxon>Ecdysozoa</taxon>
        <taxon>Arthropoda</taxon>
        <taxon>Hexapoda</taxon>
        <taxon>Insecta</taxon>
        <taxon>Pterygota</taxon>
        <taxon>Neoptera</taxon>
        <taxon>Endopterygota</taxon>
        <taxon>Diptera</taxon>
        <taxon>Nematocera</taxon>
        <taxon>Chironomoidea</taxon>
        <taxon>Chironomidae</taxon>
        <taxon>Clunio</taxon>
    </lineage>
</organism>
<feature type="region of interest" description="Disordered" evidence="1">
    <location>
        <begin position="137"/>
        <end position="169"/>
    </location>
</feature>
<sequence length="184" mass="20790">RIQLVPDYQVIPHSLPETATPESLVSGGECLIFTHGENIHARNKASLSLYENRVLVKSTQVKVPGSPTSLAERTMSLSLAKKSLKSFDGVEESNKTIKKSKKPKLNQQNNENDKIQKLLLLTSSCLDDKMTKKLLRNATKTKRGRLMKSVDKQDEDDSKKKEQQSAFTEEDFENFAKELEKIQN</sequence>
<evidence type="ECO:0000313" key="3">
    <source>
        <dbReference type="Proteomes" id="UP000183832"/>
    </source>
</evidence>
<dbReference type="InterPro" id="IPR023262">
    <property type="entry name" value="AROS"/>
</dbReference>
<dbReference type="Proteomes" id="UP000183832">
    <property type="component" value="Unassembled WGS sequence"/>
</dbReference>
<feature type="compositionally biased region" description="Basic and acidic residues" evidence="1">
    <location>
        <begin position="148"/>
        <end position="163"/>
    </location>
</feature>
<proteinExistence type="predicted"/>
<dbReference type="Pfam" id="PF15684">
    <property type="entry name" value="AROS"/>
    <property type="match status" value="1"/>
</dbReference>
<evidence type="ECO:0000313" key="2">
    <source>
        <dbReference type="EMBL" id="CRK99956.1"/>
    </source>
</evidence>
<feature type="compositionally biased region" description="Basic residues" evidence="1">
    <location>
        <begin position="137"/>
        <end position="146"/>
    </location>
</feature>
<reference evidence="2 3" key="1">
    <citation type="submission" date="2015-04" db="EMBL/GenBank/DDBJ databases">
        <authorList>
            <person name="Syromyatnikov M.Y."/>
            <person name="Popov V.N."/>
        </authorList>
    </citation>
    <scope>NUCLEOTIDE SEQUENCE [LARGE SCALE GENOMIC DNA]</scope>
</reference>
<keyword evidence="3" id="KW-1185">Reference proteome</keyword>
<evidence type="ECO:0000256" key="1">
    <source>
        <dbReference type="SAM" id="MobiDB-lite"/>
    </source>
</evidence>
<dbReference type="AlphaFoldDB" id="A0A1J1IK87"/>
<name>A0A1J1IK87_9DIPT</name>
<feature type="region of interest" description="Disordered" evidence="1">
    <location>
        <begin position="90"/>
        <end position="111"/>
    </location>
</feature>
<dbReference type="EMBL" id="CVRI01000054">
    <property type="protein sequence ID" value="CRK99956.1"/>
    <property type="molecule type" value="Genomic_DNA"/>
</dbReference>
<gene>
    <name evidence="2" type="ORF">CLUMA_CG013253</name>
</gene>
<protein>
    <submittedName>
        <fullName evidence="2">CLUMA_CG013253, isoform A</fullName>
    </submittedName>
</protein>
<feature type="non-terminal residue" evidence="2">
    <location>
        <position position="1"/>
    </location>
</feature>
<accession>A0A1J1IK87</accession>